<name>A0ACB8A7F5_9AGAM</name>
<sequence>MQLSIQSEWHRFTCRQAHANDMLGLMQVYEPSYHKYASYITVFAALEGTLHGLDSPQTRTRKYLKNFLAPVHGLPNEILQLCFYRAVQFWLGENDNADGLVRLRLDSPQTRTRKYLKNFLAPVHGLPNEILQLCFYRAVQFWLGENDNADGLVRLRGFSDGLCNTALMVSHVSHHWRQLAINMPSLWTNISITPNFSHHMDVFQDFLRRVDSMPINACFQHFSLWSRKPGSTSKLPVVEAVVPLLQTQQIAALAFLHPSMIPSYLFSRVAEQATQSHLTALTFVDHIMGDLEFNNLSLLLSATPQLKHLELELHGSRSIGSEQPIVNLPLLEKLTLIGAYPDILDCLSAPAVQHLQLTRWFPRRDDGVRFFTNGSPQFPNVQSLTLLESSYSFHQCRQFIHAFPRVTHLVLRNLRDFTNSCWESQSSPMPFWPKLQHVTLQIAFAGILESDVPHRRFTWLPQREDQTTQPLHICIFDSSEERSKRADKYLFYYYKALQEYATLEGTESCKQPVVFDLLKHYFSSPTHHDFTLRAVVTEVAIMPLVYAHRLKIELRDSSDHVHPSIQWMHKVRGKSTSSPTLYRYVHRQR</sequence>
<evidence type="ECO:0000313" key="2">
    <source>
        <dbReference type="Proteomes" id="UP000790377"/>
    </source>
</evidence>
<comment type="caution">
    <text evidence="1">The sequence shown here is derived from an EMBL/GenBank/DDBJ whole genome shotgun (WGS) entry which is preliminary data.</text>
</comment>
<evidence type="ECO:0000313" key="1">
    <source>
        <dbReference type="EMBL" id="KAH7909194.1"/>
    </source>
</evidence>
<dbReference type="Proteomes" id="UP000790377">
    <property type="component" value="Unassembled WGS sequence"/>
</dbReference>
<dbReference type="EMBL" id="MU267773">
    <property type="protein sequence ID" value="KAH7909194.1"/>
    <property type="molecule type" value="Genomic_DNA"/>
</dbReference>
<keyword evidence="2" id="KW-1185">Reference proteome</keyword>
<organism evidence="1 2">
    <name type="scientific">Hygrophoropsis aurantiaca</name>
    <dbReference type="NCBI Taxonomy" id="72124"/>
    <lineage>
        <taxon>Eukaryota</taxon>
        <taxon>Fungi</taxon>
        <taxon>Dikarya</taxon>
        <taxon>Basidiomycota</taxon>
        <taxon>Agaricomycotina</taxon>
        <taxon>Agaricomycetes</taxon>
        <taxon>Agaricomycetidae</taxon>
        <taxon>Boletales</taxon>
        <taxon>Coniophorineae</taxon>
        <taxon>Hygrophoropsidaceae</taxon>
        <taxon>Hygrophoropsis</taxon>
    </lineage>
</organism>
<proteinExistence type="predicted"/>
<accession>A0ACB8A7F5</accession>
<protein>
    <submittedName>
        <fullName evidence="1">Uncharacterized protein</fullName>
    </submittedName>
</protein>
<reference evidence="1" key="1">
    <citation type="journal article" date="2021" name="New Phytol.">
        <title>Evolutionary innovations through gain and loss of genes in the ectomycorrhizal Boletales.</title>
        <authorList>
            <person name="Wu G."/>
            <person name="Miyauchi S."/>
            <person name="Morin E."/>
            <person name="Kuo A."/>
            <person name="Drula E."/>
            <person name="Varga T."/>
            <person name="Kohler A."/>
            <person name="Feng B."/>
            <person name="Cao Y."/>
            <person name="Lipzen A."/>
            <person name="Daum C."/>
            <person name="Hundley H."/>
            <person name="Pangilinan J."/>
            <person name="Johnson J."/>
            <person name="Barry K."/>
            <person name="LaButti K."/>
            <person name="Ng V."/>
            <person name="Ahrendt S."/>
            <person name="Min B."/>
            <person name="Choi I.G."/>
            <person name="Park H."/>
            <person name="Plett J.M."/>
            <person name="Magnuson J."/>
            <person name="Spatafora J.W."/>
            <person name="Nagy L.G."/>
            <person name="Henrissat B."/>
            <person name="Grigoriev I.V."/>
            <person name="Yang Z.L."/>
            <person name="Xu J."/>
            <person name="Martin F.M."/>
        </authorList>
    </citation>
    <scope>NUCLEOTIDE SEQUENCE</scope>
    <source>
        <strain evidence="1">ATCC 28755</strain>
    </source>
</reference>
<gene>
    <name evidence="1" type="ORF">BJ138DRAFT_1102880</name>
</gene>